<dbReference type="PANTHER" id="PTHR43140:SF1">
    <property type="entry name" value="TYPE I RESTRICTION ENZYME ECOKI SPECIFICITY SUBUNIT"/>
    <property type="match status" value="1"/>
</dbReference>
<dbReference type="EC" id="3.1.21.-" evidence="8"/>
<dbReference type="RefSeq" id="WP_387254487.1">
    <property type="nucleotide sequence ID" value="NZ_JBIALX010000014.1"/>
</dbReference>
<feature type="domain" description="Type I restriction modification DNA specificity" evidence="7">
    <location>
        <begin position="5"/>
        <end position="158"/>
    </location>
</feature>
<sequence>MLPPGWAQVSLQAVVDVLDSMRIPINARERAERPGPVPYYGATGQVGWIDNHIFDEKLILLGEDGVQFLDRNKPKAYLISGKTWVNNHAHVLRARPELIRRRYLCHYLNFFDYRYAVNGTTRLKLTRSAMDRIPVLLPPLAEQRRIVEALEDHLSRLHAANAAVNAAERKILAFTGSVREQFLHSQVHRWGVLSDVLDRIEAGKSFTCDPRVAGPDEWGIIKVSAMTWGEFRANENKAVPYGRNIDPRYEIKSGDILVSRANTEAYVGAPVLVRKCRPKLLLSDKSLRLVPKAGIDKGWLVHVLASPSVRREISRRATGTKESMRNISQRNLASVPIPLPDSNQHSVELAASIDELLESTSRMAGVLAFAGSRAEHLRRSLLTQAFSGLLVPQDPTDEPAAKLLARIEEERGREPKVVRARRPRTGAPRAVPSGEQGELPL</sequence>
<accession>A0ABW6NQ70</accession>
<feature type="coiled-coil region" evidence="5">
    <location>
        <begin position="140"/>
        <end position="170"/>
    </location>
</feature>
<evidence type="ECO:0000259" key="7">
    <source>
        <dbReference type="Pfam" id="PF01420"/>
    </source>
</evidence>
<reference evidence="8 9" key="1">
    <citation type="submission" date="2024-10" db="EMBL/GenBank/DDBJ databases">
        <title>The Natural Products Discovery Center: Release of the First 8490 Sequenced Strains for Exploring Actinobacteria Biosynthetic Diversity.</title>
        <authorList>
            <person name="Kalkreuter E."/>
            <person name="Kautsar S.A."/>
            <person name="Yang D."/>
            <person name="Bader C.D."/>
            <person name="Teijaro C.N."/>
            <person name="Fluegel L."/>
            <person name="Davis C.M."/>
            <person name="Simpson J.R."/>
            <person name="Lauterbach L."/>
            <person name="Steele A.D."/>
            <person name="Gui C."/>
            <person name="Meng S."/>
            <person name="Li G."/>
            <person name="Viehrig K."/>
            <person name="Ye F."/>
            <person name="Su P."/>
            <person name="Kiefer A.F."/>
            <person name="Nichols A."/>
            <person name="Cepeda A.J."/>
            <person name="Yan W."/>
            <person name="Fan B."/>
            <person name="Jiang Y."/>
            <person name="Adhikari A."/>
            <person name="Zheng C.-J."/>
            <person name="Schuster L."/>
            <person name="Cowan T.M."/>
            <person name="Smanski M.J."/>
            <person name="Chevrette M.G."/>
            <person name="De Carvalho L.P.S."/>
            <person name="Shen B."/>
        </authorList>
    </citation>
    <scope>NUCLEOTIDE SEQUENCE [LARGE SCALE GENOMIC DNA]</scope>
    <source>
        <strain evidence="8 9">NPDC004550</strain>
    </source>
</reference>
<name>A0ABW6NQ70_9NOCA</name>
<keyword evidence="8" id="KW-0378">Hydrolase</keyword>
<dbReference type="Pfam" id="PF01420">
    <property type="entry name" value="Methylase_S"/>
    <property type="match status" value="1"/>
</dbReference>
<organism evidence="8 9">
    <name type="scientific">Nocardia africana</name>
    <dbReference type="NCBI Taxonomy" id="134964"/>
    <lineage>
        <taxon>Bacteria</taxon>
        <taxon>Bacillati</taxon>
        <taxon>Actinomycetota</taxon>
        <taxon>Actinomycetes</taxon>
        <taxon>Mycobacteriales</taxon>
        <taxon>Nocardiaceae</taxon>
        <taxon>Nocardia</taxon>
    </lineage>
</organism>
<keyword evidence="8" id="KW-0255">Endonuclease</keyword>
<dbReference type="Gene3D" id="3.90.220.20">
    <property type="entry name" value="DNA methylase specificity domains"/>
    <property type="match status" value="2"/>
</dbReference>
<dbReference type="CDD" id="cd17262">
    <property type="entry name" value="RMtype1_S_Aco12261I-TRD2-CR2"/>
    <property type="match status" value="1"/>
</dbReference>
<keyword evidence="5" id="KW-0175">Coiled coil</keyword>
<evidence type="ECO:0000256" key="1">
    <source>
        <dbReference type="ARBA" id="ARBA00010923"/>
    </source>
</evidence>
<evidence type="ECO:0000256" key="5">
    <source>
        <dbReference type="SAM" id="Coils"/>
    </source>
</evidence>
<evidence type="ECO:0000256" key="2">
    <source>
        <dbReference type="ARBA" id="ARBA00022747"/>
    </source>
</evidence>
<keyword evidence="8" id="KW-0540">Nuclease</keyword>
<gene>
    <name evidence="8" type="ORF">ACFYTH_28375</name>
</gene>
<evidence type="ECO:0000313" key="8">
    <source>
        <dbReference type="EMBL" id="MFF0457295.1"/>
    </source>
</evidence>
<comment type="similarity">
    <text evidence="1">Belongs to the type-I restriction system S methylase family.</text>
</comment>
<evidence type="ECO:0000256" key="6">
    <source>
        <dbReference type="SAM" id="MobiDB-lite"/>
    </source>
</evidence>
<evidence type="ECO:0000256" key="3">
    <source>
        <dbReference type="ARBA" id="ARBA00023125"/>
    </source>
</evidence>
<feature type="region of interest" description="Disordered" evidence="6">
    <location>
        <begin position="410"/>
        <end position="441"/>
    </location>
</feature>
<dbReference type="GO" id="GO:0004519">
    <property type="term" value="F:endonuclease activity"/>
    <property type="evidence" value="ECO:0007669"/>
    <property type="project" value="UniProtKB-KW"/>
</dbReference>
<dbReference type="GO" id="GO:0016787">
    <property type="term" value="F:hydrolase activity"/>
    <property type="evidence" value="ECO:0007669"/>
    <property type="project" value="UniProtKB-KW"/>
</dbReference>
<dbReference type="EMBL" id="JBIALX010000014">
    <property type="protein sequence ID" value="MFF0457295.1"/>
    <property type="molecule type" value="Genomic_DNA"/>
</dbReference>
<keyword evidence="3" id="KW-0238">DNA-binding</keyword>
<evidence type="ECO:0000256" key="4">
    <source>
        <dbReference type="ARBA" id="ARBA00038652"/>
    </source>
</evidence>
<protein>
    <submittedName>
        <fullName evidence="8">Restriction endonuclease subunit S</fullName>
        <ecNumber evidence="8">3.1.21.-</ecNumber>
    </submittedName>
</protein>
<dbReference type="SUPFAM" id="SSF116734">
    <property type="entry name" value="DNA methylase specificity domain"/>
    <property type="match status" value="2"/>
</dbReference>
<dbReference type="PANTHER" id="PTHR43140">
    <property type="entry name" value="TYPE-1 RESTRICTION ENZYME ECOKI SPECIFICITY PROTEIN"/>
    <property type="match status" value="1"/>
</dbReference>
<dbReference type="InterPro" id="IPR051212">
    <property type="entry name" value="Type-I_RE_S_subunit"/>
</dbReference>
<proteinExistence type="inferred from homology"/>
<keyword evidence="2" id="KW-0680">Restriction system</keyword>
<dbReference type="InterPro" id="IPR044946">
    <property type="entry name" value="Restrct_endonuc_typeI_TRD_sf"/>
</dbReference>
<comment type="subunit">
    <text evidence="4">The methyltransferase is composed of M and S polypeptides.</text>
</comment>
<comment type="caution">
    <text evidence="8">The sequence shown here is derived from an EMBL/GenBank/DDBJ whole genome shotgun (WGS) entry which is preliminary data.</text>
</comment>
<keyword evidence="9" id="KW-1185">Reference proteome</keyword>
<evidence type="ECO:0000313" key="9">
    <source>
        <dbReference type="Proteomes" id="UP001601521"/>
    </source>
</evidence>
<dbReference type="InterPro" id="IPR000055">
    <property type="entry name" value="Restrct_endonuc_typeI_TRD"/>
</dbReference>
<dbReference type="Proteomes" id="UP001601521">
    <property type="component" value="Unassembled WGS sequence"/>
</dbReference>